<name>A0AAV6KW41_9ERIC</name>
<dbReference type="InterPro" id="IPR013324">
    <property type="entry name" value="RNA_pol_sigma_r3/r4-like"/>
</dbReference>
<keyword evidence="7" id="KW-0804">Transcription</keyword>
<feature type="domain" description="Large ribosomal subunit protein bL12 oligomerization" evidence="15">
    <location>
        <begin position="583"/>
        <end position="623"/>
    </location>
</feature>
<dbReference type="InterPro" id="IPR007627">
    <property type="entry name" value="RNA_pol_sigma70_r2"/>
</dbReference>
<accession>A0AAV6KW41</accession>
<evidence type="ECO:0000256" key="6">
    <source>
        <dbReference type="ARBA" id="ARBA00023125"/>
    </source>
</evidence>
<dbReference type="GO" id="GO:0005840">
    <property type="term" value="C:ribosome"/>
    <property type="evidence" value="ECO:0007669"/>
    <property type="project" value="UniProtKB-KW"/>
</dbReference>
<dbReference type="SUPFAM" id="SSF54736">
    <property type="entry name" value="ClpS-like"/>
    <property type="match status" value="1"/>
</dbReference>
<dbReference type="GO" id="GO:0003735">
    <property type="term" value="F:structural constituent of ribosome"/>
    <property type="evidence" value="ECO:0007669"/>
    <property type="project" value="InterPro"/>
</dbReference>
<evidence type="ECO:0000256" key="3">
    <source>
        <dbReference type="ARBA" id="ARBA00022980"/>
    </source>
</evidence>
<evidence type="ECO:0000256" key="10">
    <source>
        <dbReference type="ARBA" id="ARBA00082754"/>
    </source>
</evidence>
<organism evidence="16 17">
    <name type="scientific">Rhododendron griersonianum</name>
    <dbReference type="NCBI Taxonomy" id="479676"/>
    <lineage>
        <taxon>Eukaryota</taxon>
        <taxon>Viridiplantae</taxon>
        <taxon>Streptophyta</taxon>
        <taxon>Embryophyta</taxon>
        <taxon>Tracheophyta</taxon>
        <taxon>Spermatophyta</taxon>
        <taxon>Magnoliopsida</taxon>
        <taxon>eudicotyledons</taxon>
        <taxon>Gunneridae</taxon>
        <taxon>Pentapetalae</taxon>
        <taxon>asterids</taxon>
        <taxon>Ericales</taxon>
        <taxon>Ericaceae</taxon>
        <taxon>Ericoideae</taxon>
        <taxon>Rhodoreae</taxon>
        <taxon>Rhododendron</taxon>
    </lineage>
</organism>
<evidence type="ECO:0000256" key="1">
    <source>
        <dbReference type="ARBA" id="ARBA00007197"/>
    </source>
</evidence>
<keyword evidence="6" id="KW-0238">DNA-binding</keyword>
<dbReference type="InterPro" id="IPR013325">
    <property type="entry name" value="RNA_pol_sigma_r2"/>
</dbReference>
<proteinExistence type="inferred from homology"/>
<dbReference type="GO" id="GO:0071482">
    <property type="term" value="P:cellular response to light stimulus"/>
    <property type="evidence" value="ECO:0007669"/>
    <property type="project" value="UniProtKB-ARBA"/>
</dbReference>
<dbReference type="SUPFAM" id="SSF88946">
    <property type="entry name" value="Sigma2 domain of RNA polymerase sigma factors"/>
    <property type="match status" value="1"/>
</dbReference>
<dbReference type="PRINTS" id="PR00046">
    <property type="entry name" value="SIGMA70FCT"/>
</dbReference>
<dbReference type="InterPro" id="IPR013823">
    <property type="entry name" value="Ribosomal_bL12_C"/>
</dbReference>
<dbReference type="GO" id="GO:0006352">
    <property type="term" value="P:DNA-templated transcription initiation"/>
    <property type="evidence" value="ECO:0007669"/>
    <property type="project" value="InterPro"/>
</dbReference>
<dbReference type="Gene3D" id="1.10.10.10">
    <property type="entry name" value="Winged helix-like DNA-binding domain superfamily/Winged helix DNA-binding domain"/>
    <property type="match status" value="2"/>
</dbReference>
<dbReference type="GO" id="GO:0003677">
    <property type="term" value="F:DNA binding"/>
    <property type="evidence" value="ECO:0007669"/>
    <property type="project" value="UniProtKB-KW"/>
</dbReference>
<protein>
    <recommendedName>
        <fullName evidence="9">Large ribosomal subunit protein bL12c</fullName>
    </recommendedName>
    <alternativeName>
        <fullName evidence="10">CL12</fullName>
    </alternativeName>
</protein>
<comment type="similarity">
    <text evidence="1">Belongs to the bacterial ribosomal protein bL12 family.</text>
</comment>
<keyword evidence="5" id="KW-0731">Sigma factor</keyword>
<evidence type="ECO:0000259" key="12">
    <source>
        <dbReference type="Pfam" id="PF04539"/>
    </source>
</evidence>
<keyword evidence="4" id="KW-0805">Transcription regulation</keyword>
<dbReference type="InterPro" id="IPR014284">
    <property type="entry name" value="RNA_pol_sigma-70_dom"/>
</dbReference>
<dbReference type="GO" id="GO:0016987">
    <property type="term" value="F:sigma factor activity"/>
    <property type="evidence" value="ECO:0007669"/>
    <property type="project" value="UniProtKB-KW"/>
</dbReference>
<dbReference type="InterPro" id="IPR008932">
    <property type="entry name" value="Ribosomal_bL12_oligo"/>
</dbReference>
<feature type="domain" description="Large ribosomal subunit protein bL12 C-terminal" evidence="11">
    <location>
        <begin position="650"/>
        <end position="717"/>
    </location>
</feature>
<dbReference type="InterPro" id="IPR000206">
    <property type="entry name" value="Ribosomal_bL12"/>
</dbReference>
<dbReference type="FunFam" id="3.30.1390.10:FF:000001">
    <property type="entry name" value="50S ribosomal protein L7/L12"/>
    <property type="match status" value="1"/>
</dbReference>
<dbReference type="InterPro" id="IPR036388">
    <property type="entry name" value="WH-like_DNA-bd_sf"/>
</dbReference>
<evidence type="ECO:0000256" key="2">
    <source>
        <dbReference type="ARBA" id="ARBA00007788"/>
    </source>
</evidence>
<dbReference type="Pfam" id="PF04542">
    <property type="entry name" value="Sigma70_r2"/>
    <property type="match status" value="1"/>
</dbReference>
<dbReference type="AlphaFoldDB" id="A0AAV6KW41"/>
<dbReference type="HAMAP" id="MF_00368">
    <property type="entry name" value="Ribosomal_bL12"/>
    <property type="match status" value="1"/>
</dbReference>
<dbReference type="InterPro" id="IPR000943">
    <property type="entry name" value="RNA_pol_sigma70"/>
</dbReference>
<dbReference type="PANTHER" id="PTHR30603:SF57">
    <property type="entry name" value="RNA POLYMERASE SIGMA FACTOR SIGB"/>
    <property type="match status" value="1"/>
</dbReference>
<dbReference type="Gene3D" id="3.30.1390.10">
    <property type="match status" value="1"/>
</dbReference>
<dbReference type="Pfam" id="PF04539">
    <property type="entry name" value="Sigma70_r3"/>
    <property type="match status" value="1"/>
</dbReference>
<dbReference type="InterPro" id="IPR007630">
    <property type="entry name" value="RNA_pol_sigma70_r4"/>
</dbReference>
<dbReference type="GO" id="GO:0006412">
    <property type="term" value="P:translation"/>
    <property type="evidence" value="ECO:0007669"/>
    <property type="project" value="InterPro"/>
</dbReference>
<evidence type="ECO:0000259" key="11">
    <source>
        <dbReference type="Pfam" id="PF00542"/>
    </source>
</evidence>
<feature type="domain" description="RNA polymerase sigma-70 region 3" evidence="12">
    <location>
        <begin position="437"/>
        <end position="489"/>
    </location>
</feature>
<dbReference type="SUPFAM" id="SSF88659">
    <property type="entry name" value="Sigma3 and sigma4 domains of RNA polymerase sigma factors"/>
    <property type="match status" value="2"/>
</dbReference>
<comment type="similarity">
    <text evidence="2">Belongs to the sigma-70 factor family.</text>
</comment>
<dbReference type="Gene3D" id="1.20.120.1810">
    <property type="match status" value="1"/>
</dbReference>
<evidence type="ECO:0000256" key="4">
    <source>
        <dbReference type="ARBA" id="ARBA00023015"/>
    </source>
</evidence>
<dbReference type="Pfam" id="PF16320">
    <property type="entry name" value="Ribosomal_L12_N"/>
    <property type="match status" value="1"/>
</dbReference>
<feature type="domain" description="RNA polymerase sigma-70 region 4" evidence="14">
    <location>
        <begin position="537"/>
        <end position="576"/>
    </location>
</feature>
<dbReference type="InterPro" id="IPR014719">
    <property type="entry name" value="Ribosomal_bL12_C/ClpS-like"/>
</dbReference>
<evidence type="ECO:0000256" key="7">
    <source>
        <dbReference type="ARBA" id="ARBA00023163"/>
    </source>
</evidence>
<feature type="domain" description="RNA polymerase sigma-70 region 2" evidence="13">
    <location>
        <begin position="359"/>
        <end position="426"/>
    </location>
</feature>
<sequence>MSHLPPQFKCVPDTFSFRSKSHLHSPTLLPTKRWHIYFRMPCILSQTSPHTSTATTVLDMEKLQLTSLEAHSNLAAADIPCTCVGAIGSPTETTFGAVLAKETLLTGEEAITHATAAEAGSLAKAAANVSEDSRMMFGHYSSSKLDGRPAIIPSEPDKTQLAEIGLVGVEVGSTLAKNGLGENCYPSKEADDLEQILHGVAVRSRSQTERKGRREKVAQKAAAKDTCVKSVITTPKRRATLLQGDYYNPLGVLDGVTSRSRFLTRAEEHNLSEGVKVDVVNCRFGSEGIEELLVFMAIYGEYAALILYGFALVDLLKFEKLREELDDGATFAEWAAAAGIDEKTLSCRLAHGIRCKDKLIRSFLGLVGSIAKTYHRPGRNLGNLIWAGCQGIVRTTKRFDPTKGRFATYATWWIKLEIRKCVRDQSSSSRLPVHLVESLRKVKAARNRFYSKNGRPPSKAQVAEETRLSMKSLQFLLLLPREIISVDQKWLNDTCQGGPSPPYRDWDCEEEEEDPLDDYTPEEAAMRRCLKWDLEKVLDTLTPREKQVIKCRFGMDCDRSMTLQAIGDIMDVSRERQPTERVSAIVDEIAGLTLLEVGDLTELLRKRLDINEMPVMAVMMPGMGFGGGVRGGGAGPAKGEEKAAVEKTAFDLKLEGGYDAGSKIKIIKEVRACTDLGLKEAKDLVEKAPTLLKKGVPKEEADKIIQKMKEVGAKVTME</sequence>
<keyword evidence="17" id="KW-1185">Reference proteome</keyword>
<dbReference type="GO" id="GO:1990904">
    <property type="term" value="C:ribonucleoprotein complex"/>
    <property type="evidence" value="ECO:0007669"/>
    <property type="project" value="UniProtKB-KW"/>
</dbReference>
<evidence type="ECO:0000256" key="8">
    <source>
        <dbReference type="ARBA" id="ARBA00023274"/>
    </source>
</evidence>
<evidence type="ECO:0000259" key="15">
    <source>
        <dbReference type="Pfam" id="PF16320"/>
    </source>
</evidence>
<dbReference type="PANTHER" id="PTHR30603">
    <property type="entry name" value="RNA POLYMERASE SIGMA FACTOR RPO"/>
    <property type="match status" value="1"/>
</dbReference>
<reference evidence="16" key="1">
    <citation type="submission" date="2020-08" db="EMBL/GenBank/DDBJ databases">
        <title>Plant Genome Project.</title>
        <authorList>
            <person name="Zhang R.-G."/>
        </authorList>
    </citation>
    <scope>NUCLEOTIDE SEQUENCE</scope>
    <source>
        <strain evidence="16">WSP0</strain>
        <tissue evidence="16">Leaf</tissue>
    </source>
</reference>
<dbReference type="InterPro" id="IPR007624">
    <property type="entry name" value="RNA_pol_sigma70_r3"/>
</dbReference>
<dbReference type="SUPFAM" id="SSF48300">
    <property type="entry name" value="Ribosomal protein L7/12, oligomerisation (N-terminal) domain"/>
    <property type="match status" value="1"/>
</dbReference>
<dbReference type="Pfam" id="PF00542">
    <property type="entry name" value="Ribosomal_L12"/>
    <property type="match status" value="1"/>
</dbReference>
<dbReference type="NCBIfam" id="TIGR02937">
    <property type="entry name" value="sigma70-ECF"/>
    <property type="match status" value="1"/>
</dbReference>
<keyword evidence="3" id="KW-0689">Ribosomal protein</keyword>
<evidence type="ECO:0000256" key="9">
    <source>
        <dbReference type="ARBA" id="ARBA00072688"/>
    </source>
</evidence>
<evidence type="ECO:0000313" key="16">
    <source>
        <dbReference type="EMBL" id="KAG5556484.1"/>
    </source>
</evidence>
<dbReference type="CDD" id="cd00387">
    <property type="entry name" value="Ribosomal_L7_L12"/>
    <property type="match status" value="1"/>
</dbReference>
<dbReference type="Pfam" id="PF04545">
    <property type="entry name" value="Sigma70_r4"/>
    <property type="match status" value="1"/>
</dbReference>
<dbReference type="InterPro" id="IPR036235">
    <property type="entry name" value="Ribosomal_bL12_oligo_N_sf"/>
</dbReference>
<gene>
    <name evidence="16" type="ORF">RHGRI_006928</name>
</gene>
<keyword evidence="8" id="KW-0687">Ribonucleoprotein</keyword>
<dbReference type="Proteomes" id="UP000823749">
    <property type="component" value="Chromosome 3"/>
</dbReference>
<dbReference type="Gene3D" id="1.20.5.710">
    <property type="entry name" value="Single helix bin"/>
    <property type="match status" value="1"/>
</dbReference>
<dbReference type="InterPro" id="IPR050239">
    <property type="entry name" value="Sigma-70_RNA_pol_init_factors"/>
</dbReference>
<evidence type="ECO:0000259" key="14">
    <source>
        <dbReference type="Pfam" id="PF04545"/>
    </source>
</evidence>
<evidence type="ECO:0000313" key="17">
    <source>
        <dbReference type="Proteomes" id="UP000823749"/>
    </source>
</evidence>
<comment type="caution">
    <text evidence="16">The sequence shown here is derived from an EMBL/GenBank/DDBJ whole genome shotgun (WGS) entry which is preliminary data.</text>
</comment>
<evidence type="ECO:0000259" key="13">
    <source>
        <dbReference type="Pfam" id="PF04542"/>
    </source>
</evidence>
<evidence type="ECO:0000256" key="5">
    <source>
        <dbReference type="ARBA" id="ARBA00023082"/>
    </source>
</evidence>
<dbReference type="EMBL" id="JACTNZ010000003">
    <property type="protein sequence ID" value="KAG5556484.1"/>
    <property type="molecule type" value="Genomic_DNA"/>
</dbReference>